<comment type="caution">
    <text evidence="10">The sequence shown here is derived from an EMBL/GenBank/DDBJ whole genome shotgun (WGS) entry which is preliminary data.</text>
</comment>
<keyword evidence="11" id="KW-1185">Reference proteome</keyword>
<accession>A0A941AQ25</accession>
<evidence type="ECO:0000256" key="7">
    <source>
        <dbReference type="SAM" id="Phobius"/>
    </source>
</evidence>
<evidence type="ECO:0000256" key="5">
    <source>
        <dbReference type="ARBA" id="ARBA00022989"/>
    </source>
</evidence>
<evidence type="ECO:0000313" key="10">
    <source>
        <dbReference type="EMBL" id="MBP3950713.1"/>
    </source>
</evidence>
<organism evidence="10 11">
    <name type="scientific">Halalkalibacter suaedae</name>
    <dbReference type="NCBI Taxonomy" id="2822140"/>
    <lineage>
        <taxon>Bacteria</taxon>
        <taxon>Bacillati</taxon>
        <taxon>Bacillota</taxon>
        <taxon>Bacilli</taxon>
        <taxon>Bacillales</taxon>
        <taxon>Bacillaceae</taxon>
        <taxon>Halalkalibacter</taxon>
    </lineage>
</organism>
<dbReference type="Pfam" id="PF04239">
    <property type="entry name" value="DUF421"/>
    <property type="match status" value="1"/>
</dbReference>
<evidence type="ECO:0000256" key="6">
    <source>
        <dbReference type="ARBA" id="ARBA00023136"/>
    </source>
</evidence>
<comment type="subcellular location">
    <subcellularLocation>
        <location evidence="1">Cell membrane</location>
        <topology evidence="1">Multi-pass membrane protein</topology>
    </subcellularLocation>
</comment>
<dbReference type="Gene3D" id="3.30.240.20">
    <property type="entry name" value="bsu07140 like domains"/>
    <property type="match status" value="2"/>
</dbReference>
<evidence type="ECO:0000256" key="3">
    <source>
        <dbReference type="ARBA" id="ARBA00022475"/>
    </source>
</evidence>
<dbReference type="InterPro" id="IPR007353">
    <property type="entry name" value="DUF421"/>
</dbReference>
<dbReference type="EMBL" id="JAGKSQ010000002">
    <property type="protein sequence ID" value="MBP3950713.1"/>
    <property type="molecule type" value="Genomic_DNA"/>
</dbReference>
<keyword evidence="3" id="KW-1003">Cell membrane</keyword>
<evidence type="ECO:0000256" key="2">
    <source>
        <dbReference type="ARBA" id="ARBA00006448"/>
    </source>
</evidence>
<dbReference type="PANTHER" id="PTHR34582:SF7">
    <property type="entry name" value="UPF0702 TRANSMEMBRANE PROTEIN YDFS"/>
    <property type="match status" value="1"/>
</dbReference>
<dbReference type="Proteomes" id="UP000678228">
    <property type="component" value="Unassembled WGS sequence"/>
</dbReference>
<dbReference type="InterPro" id="IPR048454">
    <property type="entry name" value="YetF_N"/>
</dbReference>
<keyword evidence="6 7" id="KW-0472">Membrane</keyword>
<evidence type="ECO:0000256" key="4">
    <source>
        <dbReference type="ARBA" id="ARBA00022692"/>
    </source>
</evidence>
<dbReference type="InterPro" id="IPR023090">
    <property type="entry name" value="UPF0702_alpha/beta_dom_sf"/>
</dbReference>
<feature type="transmembrane region" description="Helical" evidence="7">
    <location>
        <begin position="34"/>
        <end position="52"/>
    </location>
</feature>
<feature type="transmembrane region" description="Helical" evidence="7">
    <location>
        <begin position="58"/>
        <end position="78"/>
    </location>
</feature>
<evidence type="ECO:0000256" key="1">
    <source>
        <dbReference type="ARBA" id="ARBA00004651"/>
    </source>
</evidence>
<keyword evidence="5 7" id="KW-1133">Transmembrane helix</keyword>
<protein>
    <submittedName>
        <fullName evidence="10">DUF421 domain-containing protein</fullName>
    </submittedName>
</protein>
<evidence type="ECO:0000259" key="8">
    <source>
        <dbReference type="Pfam" id="PF04239"/>
    </source>
</evidence>
<name>A0A941AQ25_9BACI</name>
<evidence type="ECO:0000259" key="9">
    <source>
        <dbReference type="Pfam" id="PF20730"/>
    </source>
</evidence>
<feature type="domain" description="YetF C-terminal" evidence="8">
    <location>
        <begin position="82"/>
        <end position="212"/>
    </location>
</feature>
<sequence>MTLLELSIRVLLAFVVLLTLTKIMGRKELSQMTYFNYVSGITIGAIAGVLVIDSNVSIRNGVFALVAWTSVTILLGFIDIGSKKARNMIEGEPKILIKKGQIMEQELRKVRLDIDALNALLRQKDVFAISEVDYAIFETDGNLSVLKKETENNGFPKQEMSKHAPPIATAVISDGVIQEENLSKLNIDHAWVNEQLHQAGISKIEDVFYAELQKDGSLYIDQKHDVIH</sequence>
<dbReference type="AlphaFoldDB" id="A0A941AQ25"/>
<dbReference type="GO" id="GO:0005886">
    <property type="term" value="C:plasma membrane"/>
    <property type="evidence" value="ECO:0007669"/>
    <property type="project" value="UniProtKB-SubCell"/>
</dbReference>
<reference evidence="10" key="1">
    <citation type="submission" date="2021-03" db="EMBL/GenBank/DDBJ databases">
        <title>Bacillus suaedae sp. nov., isolated from Suaeda aralocaspica.</title>
        <authorList>
            <person name="Lei R.F.R."/>
        </authorList>
    </citation>
    <scope>NUCLEOTIDE SEQUENCE</scope>
    <source>
        <strain evidence="10">YZJH907-2</strain>
    </source>
</reference>
<feature type="domain" description="YetF-like N-terminal transmembrane" evidence="9">
    <location>
        <begin position="4"/>
        <end position="77"/>
    </location>
</feature>
<dbReference type="PANTHER" id="PTHR34582">
    <property type="entry name" value="UPF0702 TRANSMEMBRANE PROTEIN YCAP"/>
    <property type="match status" value="1"/>
</dbReference>
<evidence type="ECO:0000313" key="11">
    <source>
        <dbReference type="Proteomes" id="UP000678228"/>
    </source>
</evidence>
<dbReference type="Pfam" id="PF20730">
    <property type="entry name" value="YetF_N"/>
    <property type="match status" value="1"/>
</dbReference>
<comment type="similarity">
    <text evidence="2">Belongs to the UPF0702 family.</text>
</comment>
<feature type="transmembrane region" description="Helical" evidence="7">
    <location>
        <begin position="6"/>
        <end position="25"/>
    </location>
</feature>
<proteinExistence type="inferred from homology"/>
<dbReference type="RefSeq" id="WP_210596395.1">
    <property type="nucleotide sequence ID" value="NZ_JAGKSQ010000002.1"/>
</dbReference>
<gene>
    <name evidence="10" type="ORF">J7W16_06165</name>
</gene>
<keyword evidence="4 7" id="KW-0812">Transmembrane</keyword>